<organism evidence="1 2">
    <name type="scientific">Funneliformis geosporum</name>
    <dbReference type="NCBI Taxonomy" id="1117311"/>
    <lineage>
        <taxon>Eukaryota</taxon>
        <taxon>Fungi</taxon>
        <taxon>Fungi incertae sedis</taxon>
        <taxon>Mucoromycota</taxon>
        <taxon>Glomeromycotina</taxon>
        <taxon>Glomeromycetes</taxon>
        <taxon>Glomerales</taxon>
        <taxon>Glomeraceae</taxon>
        <taxon>Funneliformis</taxon>
    </lineage>
</organism>
<accession>A0A9W4WYW6</accession>
<gene>
    <name evidence="1" type="ORF">FWILDA_LOCUS17643</name>
</gene>
<sequence>SPMALPDILRNIGTALDRVERYIDGDTSFNPKNTLNGIRISVTTI</sequence>
<dbReference type="Proteomes" id="UP001153678">
    <property type="component" value="Unassembled WGS sequence"/>
</dbReference>
<protein>
    <submittedName>
        <fullName evidence="1">10569_t:CDS:1</fullName>
    </submittedName>
</protein>
<evidence type="ECO:0000313" key="2">
    <source>
        <dbReference type="Proteomes" id="UP001153678"/>
    </source>
</evidence>
<keyword evidence="2" id="KW-1185">Reference proteome</keyword>
<dbReference type="AlphaFoldDB" id="A0A9W4WYW6"/>
<proteinExistence type="predicted"/>
<name>A0A9W4WYW6_9GLOM</name>
<dbReference type="EMBL" id="CAMKVN010014492">
    <property type="protein sequence ID" value="CAI2196564.1"/>
    <property type="molecule type" value="Genomic_DNA"/>
</dbReference>
<reference evidence="1" key="1">
    <citation type="submission" date="2022-08" db="EMBL/GenBank/DDBJ databases">
        <authorList>
            <person name="Kallberg Y."/>
            <person name="Tangrot J."/>
            <person name="Rosling A."/>
        </authorList>
    </citation>
    <scope>NUCLEOTIDE SEQUENCE</scope>
    <source>
        <strain evidence="1">Wild A</strain>
    </source>
</reference>
<feature type="non-terminal residue" evidence="1">
    <location>
        <position position="1"/>
    </location>
</feature>
<dbReference type="OrthoDB" id="2306457at2759"/>
<comment type="caution">
    <text evidence="1">The sequence shown here is derived from an EMBL/GenBank/DDBJ whole genome shotgun (WGS) entry which is preliminary data.</text>
</comment>
<evidence type="ECO:0000313" key="1">
    <source>
        <dbReference type="EMBL" id="CAI2196564.1"/>
    </source>
</evidence>